<name>H9D1E5_9CAUD</name>
<sequence length="161" mass="19345">MDKRELLTQYYEAEWKNWVGRINARGVPTREDAEDIVQWAFERALMFIDSYDPELSEMATWFTRIVNQVHGKARNNAWNLTEISEDDIFTPPADEYEANKDLYEDIKGRIKREPFQLRQVLWMYFLAGFKPREISRSLDIKQKTVTQQIWRFKQKVRGVYA</sequence>
<dbReference type="PANTHER" id="PTHR43133">
    <property type="entry name" value="RNA POLYMERASE ECF-TYPE SIGMA FACTO"/>
    <property type="match status" value="1"/>
</dbReference>
<evidence type="ECO:0000313" key="7">
    <source>
        <dbReference type="EMBL" id="AFE86187.1"/>
    </source>
</evidence>
<dbReference type="RefSeq" id="YP_007010532.1">
    <property type="nucleotide sequence ID" value="NC_019540.1"/>
</dbReference>
<dbReference type="Proteomes" id="UP000004791">
    <property type="component" value="Segment"/>
</dbReference>
<dbReference type="InterPro" id="IPR036388">
    <property type="entry name" value="WH-like_DNA-bd_sf"/>
</dbReference>
<accession>H9D1E5</accession>
<evidence type="ECO:0000256" key="4">
    <source>
        <dbReference type="ARBA" id="ARBA00023125"/>
    </source>
</evidence>
<evidence type="ECO:0000256" key="1">
    <source>
        <dbReference type="ARBA" id="ARBA00010641"/>
    </source>
</evidence>
<keyword evidence="2" id="KW-0805">Transcription regulation</keyword>
<keyword evidence="8" id="KW-1185">Reference proteome</keyword>
<dbReference type="InterPro" id="IPR007627">
    <property type="entry name" value="RNA_pol_sigma70_r2"/>
</dbReference>
<feature type="domain" description="RNA polymerase sigma-70 region 2" evidence="6">
    <location>
        <begin position="16"/>
        <end position="68"/>
    </location>
</feature>
<dbReference type="EMBL" id="JQ446452">
    <property type="protein sequence ID" value="AFE86187.1"/>
    <property type="molecule type" value="Genomic_DNA"/>
</dbReference>
<protein>
    <submittedName>
        <fullName evidence="7">RNA polymerase sigma factor</fullName>
    </submittedName>
</protein>
<dbReference type="SUPFAM" id="SSF88659">
    <property type="entry name" value="Sigma3 and sigma4 domains of RNA polymerase sigma factors"/>
    <property type="match status" value="1"/>
</dbReference>
<dbReference type="KEGG" id="vg:14016706"/>
<dbReference type="Gene3D" id="1.10.1740.10">
    <property type="match status" value="1"/>
</dbReference>
<evidence type="ECO:0000256" key="5">
    <source>
        <dbReference type="ARBA" id="ARBA00023163"/>
    </source>
</evidence>
<dbReference type="InterPro" id="IPR014284">
    <property type="entry name" value="RNA_pol_sigma-70_dom"/>
</dbReference>
<keyword evidence="4" id="KW-0238">DNA-binding</keyword>
<evidence type="ECO:0000313" key="8">
    <source>
        <dbReference type="Proteomes" id="UP000004791"/>
    </source>
</evidence>
<dbReference type="PANTHER" id="PTHR43133:SF8">
    <property type="entry name" value="RNA POLYMERASE SIGMA FACTOR HI_1459-RELATED"/>
    <property type="match status" value="1"/>
</dbReference>
<reference evidence="7 8" key="1">
    <citation type="journal article" date="2012" name="J. Virol.">
        <title>Sequence and structural characterization of great salt lake bacteriophage CW02, a member of the T7-like supergroup.</title>
        <authorList>
            <person name="Shen P.S."/>
            <person name="Domek M.J."/>
            <person name="Sanz-Garcia E."/>
            <person name="Makaju A."/>
            <person name="Taylor R.M."/>
            <person name="Hoggan R."/>
            <person name="Culumber M.D."/>
            <person name="Oberg C.J."/>
            <person name="Breakwell D.P."/>
            <person name="Prince J.T."/>
            <person name="Belnap D.M."/>
        </authorList>
    </citation>
    <scope>NUCLEOTIDE SEQUENCE [LARGE SCALE GENOMIC DNA]</scope>
</reference>
<proteinExistence type="inferred from homology"/>
<dbReference type="InterPro" id="IPR013325">
    <property type="entry name" value="RNA_pol_sigma_r2"/>
</dbReference>
<keyword evidence="3" id="KW-0731">Sigma factor</keyword>
<dbReference type="GO" id="GO:0003677">
    <property type="term" value="F:DNA binding"/>
    <property type="evidence" value="ECO:0007669"/>
    <property type="project" value="UniProtKB-KW"/>
</dbReference>
<dbReference type="Gene3D" id="1.10.10.10">
    <property type="entry name" value="Winged helix-like DNA-binding domain superfamily/Winged helix DNA-binding domain"/>
    <property type="match status" value="1"/>
</dbReference>
<keyword evidence="5" id="KW-0804">Transcription</keyword>
<dbReference type="SUPFAM" id="SSF88946">
    <property type="entry name" value="Sigma2 domain of RNA polymerase sigma factors"/>
    <property type="match status" value="1"/>
</dbReference>
<dbReference type="InterPro" id="IPR013324">
    <property type="entry name" value="RNA_pol_sigma_r3/r4-like"/>
</dbReference>
<dbReference type="GeneID" id="14016706"/>
<dbReference type="InterPro" id="IPR039425">
    <property type="entry name" value="RNA_pol_sigma-70-like"/>
</dbReference>
<dbReference type="GO" id="GO:0006352">
    <property type="term" value="P:DNA-templated transcription initiation"/>
    <property type="evidence" value="ECO:0007669"/>
    <property type="project" value="InterPro"/>
</dbReference>
<evidence type="ECO:0000259" key="6">
    <source>
        <dbReference type="Pfam" id="PF04542"/>
    </source>
</evidence>
<dbReference type="GO" id="GO:0016987">
    <property type="term" value="F:sigma factor activity"/>
    <property type="evidence" value="ECO:0007669"/>
    <property type="project" value="UniProtKB-KW"/>
</dbReference>
<evidence type="ECO:0000256" key="3">
    <source>
        <dbReference type="ARBA" id="ARBA00023082"/>
    </source>
</evidence>
<dbReference type="Pfam" id="PF04542">
    <property type="entry name" value="Sigma70_r2"/>
    <property type="match status" value="1"/>
</dbReference>
<organism evidence="7 8">
    <name type="scientific">Salinivibrio phage CW02</name>
    <dbReference type="NCBI Taxonomy" id="1161935"/>
    <lineage>
        <taxon>Viruses</taxon>
        <taxon>Duplodnaviria</taxon>
        <taxon>Heunggongvirae</taxon>
        <taxon>Uroviricota</taxon>
        <taxon>Caudoviricetes</taxon>
        <taxon>Zobellviridae</taxon>
        <taxon>Salinovirus</taxon>
        <taxon>Salinovirus utanense</taxon>
    </lineage>
</organism>
<evidence type="ECO:0000256" key="2">
    <source>
        <dbReference type="ARBA" id="ARBA00023015"/>
    </source>
</evidence>
<dbReference type="OrthoDB" id="28257at10239"/>
<dbReference type="NCBIfam" id="TIGR02937">
    <property type="entry name" value="sigma70-ECF"/>
    <property type="match status" value="1"/>
</dbReference>
<comment type="similarity">
    <text evidence="1">Belongs to the sigma-70 factor family. ECF subfamily.</text>
</comment>